<proteinExistence type="predicted"/>
<name>A0ACC6M0Y5_9BACI</name>
<gene>
    <name evidence="1" type="ORF">SH601_01245</name>
</gene>
<sequence>MQLPQIRIQQQSAMIGIQKTDAQLSVDTGPAKQEISQPQADIQITTKPGKLTIDQSKALADVGIIPTEQSVKNWVSKAMQTAIDGSKKRRQQGDMMMKIENGGNPMPKIAEENGQWPKHSFNIGWIPSGDGVKFHYEQAEVTINARTNKPIINAEPTNNQFHYQKGDIETYLAQKNWLEIDFDNLTFVGNNVEIEI</sequence>
<dbReference type="EMBL" id="JAWZSR010000001">
    <property type="protein sequence ID" value="MDX8044599.1"/>
    <property type="molecule type" value="Genomic_DNA"/>
</dbReference>
<reference evidence="1" key="1">
    <citation type="submission" date="2023-11" db="EMBL/GenBank/DDBJ databases">
        <title>Gracilibacillus pellucida a moderately halophilic bacterium isolated from saline soil in Xinjiang province.</title>
        <authorList>
            <person name="Zhang Z."/>
            <person name="Tan F."/>
            <person name="Wang Y."/>
            <person name="Xia M."/>
        </authorList>
    </citation>
    <scope>NUCLEOTIDE SEQUENCE</scope>
    <source>
        <strain evidence="1">S3-1-1</strain>
    </source>
</reference>
<accession>A0ACC6M0Y5</accession>
<comment type="caution">
    <text evidence="1">The sequence shown here is derived from an EMBL/GenBank/DDBJ whole genome shotgun (WGS) entry which is preliminary data.</text>
</comment>
<dbReference type="Proteomes" id="UP001277972">
    <property type="component" value="Unassembled WGS sequence"/>
</dbReference>
<protein>
    <submittedName>
        <fullName evidence="1">DUF6470 family protein</fullName>
    </submittedName>
</protein>
<keyword evidence="2" id="KW-1185">Reference proteome</keyword>
<organism evidence="1 2">
    <name type="scientific">Gracilibacillus pellucidus</name>
    <dbReference type="NCBI Taxonomy" id="3095368"/>
    <lineage>
        <taxon>Bacteria</taxon>
        <taxon>Bacillati</taxon>
        <taxon>Bacillota</taxon>
        <taxon>Bacilli</taxon>
        <taxon>Bacillales</taxon>
        <taxon>Bacillaceae</taxon>
        <taxon>Gracilibacillus</taxon>
    </lineage>
</organism>
<evidence type="ECO:0000313" key="1">
    <source>
        <dbReference type="EMBL" id="MDX8044599.1"/>
    </source>
</evidence>
<evidence type="ECO:0000313" key="2">
    <source>
        <dbReference type="Proteomes" id="UP001277972"/>
    </source>
</evidence>